<dbReference type="PANTHER" id="PTHR46018:SF2">
    <property type="entry name" value="ZINC PHOSPHODIESTERASE ELAC PROTEIN 1"/>
    <property type="match status" value="1"/>
</dbReference>
<keyword evidence="4" id="KW-1185">Reference proteome</keyword>
<dbReference type="SUPFAM" id="SSF56281">
    <property type="entry name" value="Metallo-hydrolase/oxidoreductase"/>
    <property type="match status" value="1"/>
</dbReference>
<dbReference type="InterPro" id="IPR001279">
    <property type="entry name" value="Metallo-B-lactamas"/>
</dbReference>
<proteinExistence type="predicted"/>
<evidence type="ECO:0000259" key="2">
    <source>
        <dbReference type="Pfam" id="PF12706"/>
    </source>
</evidence>
<evidence type="ECO:0000313" key="4">
    <source>
        <dbReference type="Proteomes" id="UP001374803"/>
    </source>
</evidence>
<accession>A0ABZ2KTG5</accession>
<feature type="domain" description="Metallo-beta-lactamase" evidence="2">
    <location>
        <begin position="81"/>
        <end position="291"/>
    </location>
</feature>
<dbReference type="InterPro" id="IPR044094">
    <property type="entry name" value="AtsA-like_MBL-fold"/>
</dbReference>
<keyword evidence="1" id="KW-0378">Hydrolase</keyword>
<dbReference type="Proteomes" id="UP001374803">
    <property type="component" value="Chromosome"/>
</dbReference>
<protein>
    <submittedName>
        <fullName evidence="3">MBL fold metallo-hydrolase</fullName>
    </submittedName>
</protein>
<reference evidence="3" key="1">
    <citation type="submission" date="2021-12" db="EMBL/GenBank/DDBJ databases">
        <title>Discovery of the Pendulisporaceae a myxobacterial family with distinct sporulation behavior and unique specialized metabolism.</title>
        <authorList>
            <person name="Garcia R."/>
            <person name="Popoff A."/>
            <person name="Bader C.D."/>
            <person name="Loehr J."/>
            <person name="Walesch S."/>
            <person name="Walt C."/>
            <person name="Boldt J."/>
            <person name="Bunk B."/>
            <person name="Haeckl F.J.F.P.J."/>
            <person name="Gunesch A.P."/>
            <person name="Birkelbach J."/>
            <person name="Nuebel U."/>
            <person name="Pietschmann T."/>
            <person name="Bach T."/>
            <person name="Mueller R."/>
        </authorList>
    </citation>
    <scope>NUCLEOTIDE SEQUENCE</scope>
    <source>
        <strain evidence="3">MSr11367</strain>
    </source>
</reference>
<dbReference type="RefSeq" id="WP_394831593.1">
    <property type="nucleotide sequence ID" value="NZ_CP089929.1"/>
</dbReference>
<dbReference type="EMBL" id="CP089983">
    <property type="protein sequence ID" value="WXB01972.1"/>
    <property type="molecule type" value="Genomic_DNA"/>
</dbReference>
<organism evidence="3 4">
    <name type="scientific">Pendulispora rubella</name>
    <dbReference type="NCBI Taxonomy" id="2741070"/>
    <lineage>
        <taxon>Bacteria</taxon>
        <taxon>Pseudomonadati</taxon>
        <taxon>Myxococcota</taxon>
        <taxon>Myxococcia</taxon>
        <taxon>Myxococcales</taxon>
        <taxon>Sorangiineae</taxon>
        <taxon>Pendulisporaceae</taxon>
        <taxon>Pendulispora</taxon>
    </lineage>
</organism>
<name>A0ABZ2KTG5_9BACT</name>
<dbReference type="Pfam" id="PF12706">
    <property type="entry name" value="Lactamase_B_2"/>
    <property type="match status" value="1"/>
</dbReference>
<dbReference type="CDD" id="cd07719">
    <property type="entry name" value="arylsulfatase_AtsA-like_MBL-fold"/>
    <property type="match status" value="1"/>
</dbReference>
<dbReference type="InterPro" id="IPR036866">
    <property type="entry name" value="RibonucZ/Hydroxyglut_hydro"/>
</dbReference>
<dbReference type="PANTHER" id="PTHR46018">
    <property type="entry name" value="ZINC PHOSPHODIESTERASE ELAC PROTEIN 1"/>
    <property type="match status" value="1"/>
</dbReference>
<sequence length="329" mass="34598">MRHVLLTSIALVSIQLGCARAPQSSASQGAASAGGADSPRCTSPAAPRSANFALIVLGSGGPRSFGRAESSYVVLVDGIARVLVDVGPGAVLRLGQLGIDYRRLDTVLLTHLHIDHSADLPAYVKSRDLTYDEPLAFRFFGPDGGGEYPSTSAFVDRLLGARGAFAYLPKFRNELRLTTVDLPTDPGAPIHEVLREPDLHVTSVAVDHDDVPAVAFRIEHGGHSLVVSGDLASKNDNLIQLAAGADVLVYDTAVPDPPGSPPSLYALHTPPKRIGDVAAKAHVKSLILSHIPPSIEKGSEGVLRSVRASYGGPVHFAIDCLHVDLSSTK</sequence>
<dbReference type="Gene3D" id="3.60.15.10">
    <property type="entry name" value="Ribonuclease Z/Hydroxyacylglutathione hydrolase-like"/>
    <property type="match status" value="1"/>
</dbReference>
<evidence type="ECO:0000256" key="1">
    <source>
        <dbReference type="ARBA" id="ARBA00022801"/>
    </source>
</evidence>
<evidence type="ECO:0000313" key="3">
    <source>
        <dbReference type="EMBL" id="WXB01972.1"/>
    </source>
</evidence>
<gene>
    <name evidence="3" type="ORF">LVJ94_34280</name>
</gene>